<name>A0A232M7E1_9EURO</name>
<dbReference type="AlphaFoldDB" id="A0A232M7E1"/>
<evidence type="ECO:0000313" key="2">
    <source>
        <dbReference type="Proteomes" id="UP000243515"/>
    </source>
</evidence>
<reference evidence="1 2" key="1">
    <citation type="journal article" date="2015" name="Environ. Microbiol.">
        <title>Metagenome sequence of Elaphomyces granulatus from sporocarp tissue reveals Ascomycota ectomycorrhizal fingerprints of genome expansion and a Proteobacteria-rich microbiome.</title>
        <authorList>
            <person name="Quandt C.A."/>
            <person name="Kohler A."/>
            <person name="Hesse C.N."/>
            <person name="Sharpton T.J."/>
            <person name="Martin F."/>
            <person name="Spatafora J.W."/>
        </authorList>
    </citation>
    <scope>NUCLEOTIDE SEQUENCE [LARGE SCALE GENOMIC DNA]</scope>
    <source>
        <strain evidence="1 2">OSC145934</strain>
    </source>
</reference>
<gene>
    <name evidence="1" type="ORF">Egran_00035</name>
</gene>
<proteinExistence type="predicted"/>
<protein>
    <submittedName>
        <fullName evidence="1">Uncharacterized protein</fullName>
    </submittedName>
</protein>
<keyword evidence="2" id="KW-1185">Reference proteome</keyword>
<comment type="caution">
    <text evidence="1">The sequence shown here is derived from an EMBL/GenBank/DDBJ whole genome shotgun (WGS) entry which is preliminary data.</text>
</comment>
<dbReference type="EMBL" id="NPHW01000817">
    <property type="protein sequence ID" value="OXV12204.1"/>
    <property type="molecule type" value="Genomic_DNA"/>
</dbReference>
<accession>A0A232M7E1</accession>
<dbReference type="Proteomes" id="UP000243515">
    <property type="component" value="Unassembled WGS sequence"/>
</dbReference>
<organism evidence="1 2">
    <name type="scientific">Elaphomyces granulatus</name>
    <dbReference type="NCBI Taxonomy" id="519963"/>
    <lineage>
        <taxon>Eukaryota</taxon>
        <taxon>Fungi</taxon>
        <taxon>Dikarya</taxon>
        <taxon>Ascomycota</taxon>
        <taxon>Pezizomycotina</taxon>
        <taxon>Eurotiomycetes</taxon>
        <taxon>Eurotiomycetidae</taxon>
        <taxon>Eurotiales</taxon>
        <taxon>Elaphomycetaceae</taxon>
        <taxon>Elaphomyces</taxon>
    </lineage>
</organism>
<sequence>MTSTLLAVRHTQSNNLHGTDGMLIAQIDYFRTIVNNLGTKNDGVLEIDFRCTDQRLVLERNFPTDTDPTGSQKSKMTFYPVDLTRISGRIQNAADSVWFLDDQLLIRVSDIRSSPSLAITFSFPIGTIEIQQRLTGSNKLWADIIMQGVLSDTAGNPKKGLFKDAVRDWSLETLTRERFSLFNIDPATITVMHELTHSIAIGMENVIGKHVIYNDKNVIGLKRVLEAAAGDVQGLTRNPDTLAYLALRQLPLPTSSTNITDEIASPTGAATGVELGTLVQGLNALQGSSSPTTIVGI</sequence>
<evidence type="ECO:0000313" key="1">
    <source>
        <dbReference type="EMBL" id="OXV12204.1"/>
    </source>
</evidence>